<evidence type="ECO:0000256" key="3">
    <source>
        <dbReference type="ARBA" id="ARBA00022553"/>
    </source>
</evidence>
<dbReference type="CDD" id="cd22224">
    <property type="entry name" value="HkD_NuMA"/>
    <property type="match status" value="1"/>
</dbReference>
<feature type="non-terminal residue" evidence="8">
    <location>
        <position position="1"/>
    </location>
</feature>
<evidence type="ECO:0000256" key="4">
    <source>
        <dbReference type="ARBA" id="ARBA00023054"/>
    </source>
</evidence>
<keyword evidence="4 5" id="KW-0175">Coiled coil</keyword>
<sequence length="487" mass="55439">MSLHSARVAALLAWVNSTKVCPDPLNALSQLQDCSVFIRIIHKIHGSKEGESVLEQPLPERISFIHGFLQKHCRHKLAAENLVSAQKLLDGEELALAKVAVLLLYHTSMSSKNPGDWCEFDYKTQVELASILKFVLDNEECLNENLEPFLQKKAEPSSSSVSSSSTEEHSSPFSLPHKREVRFLELQKIASFPSTKYVPCLLAARGNDGCLPSTPSSPMGDIMQTPQFQLRRLKEQLAFERENREELEVEVAENNKLVMEKDAQITTMQQRIDRLVKLNEKQAEDRLEPKEIEELREKNESLVGRLHEAFRQCQDLKTEKAQMDRKINQLSEENGDLSFKLREIASNMVQLQRALNELSEEHNSAMAQSQEKQRQLEKELHAALQDKKCSEEKIEILQGKISMLEDQLAKLEECNAQEKGEVMGDILKLEELKQEVSTLTAKGVRLEEEKQQLDSLVTNLQNSLSESHRARERLKRDLQAQAAEDQA</sequence>
<gene>
    <name evidence="8" type="primary">Numa1_0</name>
    <name evidence="8" type="ORF">COPSEC_R06484</name>
</gene>
<dbReference type="EMBL" id="WBNE01000060">
    <property type="protein sequence ID" value="NXD38679.1"/>
    <property type="molecule type" value="Genomic_DNA"/>
</dbReference>
<name>A0A851VFU2_9PASS</name>
<dbReference type="GO" id="GO:0008017">
    <property type="term" value="F:microtubule binding"/>
    <property type="evidence" value="ECO:0007669"/>
    <property type="project" value="TreeGrafter"/>
</dbReference>
<keyword evidence="2" id="KW-0963">Cytoplasm</keyword>
<dbReference type="GO" id="GO:0005813">
    <property type="term" value="C:centrosome"/>
    <property type="evidence" value="ECO:0007669"/>
    <property type="project" value="TreeGrafter"/>
</dbReference>
<feature type="region of interest" description="Disordered" evidence="6">
    <location>
        <begin position="153"/>
        <end position="173"/>
    </location>
</feature>
<dbReference type="GO" id="GO:0000132">
    <property type="term" value="P:establishment of mitotic spindle orientation"/>
    <property type="evidence" value="ECO:0007669"/>
    <property type="project" value="TreeGrafter"/>
</dbReference>
<keyword evidence="9" id="KW-1185">Reference proteome</keyword>
<dbReference type="SUPFAM" id="SSF116907">
    <property type="entry name" value="Hook domain"/>
    <property type="match status" value="1"/>
</dbReference>
<comment type="caution">
    <text evidence="8">The sequence shown here is derived from an EMBL/GenBank/DDBJ whole genome shotgun (WGS) entry which is preliminary data.</text>
</comment>
<dbReference type="GO" id="GO:0000922">
    <property type="term" value="C:spindle pole"/>
    <property type="evidence" value="ECO:0007669"/>
    <property type="project" value="TreeGrafter"/>
</dbReference>
<feature type="compositionally biased region" description="Low complexity" evidence="6">
    <location>
        <begin position="156"/>
        <end position="165"/>
    </location>
</feature>
<protein>
    <submittedName>
        <fullName evidence="8">NUMA1 protein</fullName>
    </submittedName>
</protein>
<evidence type="ECO:0000256" key="1">
    <source>
        <dbReference type="ARBA" id="ARBA00004496"/>
    </source>
</evidence>
<proteinExistence type="predicted"/>
<dbReference type="Pfam" id="PF21670">
    <property type="entry name" value="HOOK_N_NuMA"/>
    <property type="match status" value="1"/>
</dbReference>
<dbReference type="GO" id="GO:0005737">
    <property type="term" value="C:cytoplasm"/>
    <property type="evidence" value="ECO:0007669"/>
    <property type="project" value="UniProtKB-SubCell"/>
</dbReference>
<evidence type="ECO:0000256" key="2">
    <source>
        <dbReference type="ARBA" id="ARBA00022490"/>
    </source>
</evidence>
<feature type="region of interest" description="Disordered" evidence="6">
    <location>
        <begin position="462"/>
        <end position="487"/>
    </location>
</feature>
<evidence type="ECO:0000259" key="7">
    <source>
        <dbReference type="Pfam" id="PF21670"/>
    </source>
</evidence>
<reference evidence="8" key="1">
    <citation type="submission" date="2019-09" db="EMBL/GenBank/DDBJ databases">
        <title>Bird 10,000 Genomes (B10K) Project - Family phase.</title>
        <authorList>
            <person name="Zhang G."/>
        </authorList>
    </citation>
    <scope>NUCLEOTIDE SEQUENCE</scope>
    <source>
        <strain evidence="8">OUT-0061</strain>
        <tissue evidence="8">Blood</tissue>
    </source>
</reference>
<dbReference type="OrthoDB" id="2436455at2759"/>
<comment type="subcellular location">
    <subcellularLocation>
        <location evidence="1">Cytoplasm</location>
    </subcellularLocation>
</comment>
<feature type="non-terminal residue" evidence="8">
    <location>
        <position position="487"/>
    </location>
</feature>
<dbReference type="InterPro" id="IPR051841">
    <property type="entry name" value="MT-Golgi_org_protein"/>
</dbReference>
<dbReference type="Proteomes" id="UP000659062">
    <property type="component" value="Unassembled WGS sequence"/>
</dbReference>
<dbReference type="GO" id="GO:0005876">
    <property type="term" value="C:spindle microtubule"/>
    <property type="evidence" value="ECO:0007669"/>
    <property type="project" value="TreeGrafter"/>
</dbReference>
<feature type="coiled-coil region" evidence="5">
    <location>
        <begin position="230"/>
        <end position="257"/>
    </location>
</feature>
<feature type="compositionally biased region" description="Basic and acidic residues" evidence="6">
    <location>
        <begin position="466"/>
        <end position="478"/>
    </location>
</feature>
<evidence type="ECO:0000256" key="5">
    <source>
        <dbReference type="SAM" id="Coils"/>
    </source>
</evidence>
<accession>A0A851VFU2</accession>
<keyword evidence="3" id="KW-0597">Phosphoprotein</keyword>
<evidence type="ECO:0000313" key="8">
    <source>
        <dbReference type="EMBL" id="NXD38679.1"/>
    </source>
</evidence>
<organism evidence="8 9">
    <name type="scientific">Copsychus sechellarum</name>
    <dbReference type="NCBI Taxonomy" id="797021"/>
    <lineage>
        <taxon>Eukaryota</taxon>
        <taxon>Metazoa</taxon>
        <taxon>Chordata</taxon>
        <taxon>Craniata</taxon>
        <taxon>Vertebrata</taxon>
        <taxon>Euteleostomi</taxon>
        <taxon>Archelosauria</taxon>
        <taxon>Archosauria</taxon>
        <taxon>Dinosauria</taxon>
        <taxon>Saurischia</taxon>
        <taxon>Theropoda</taxon>
        <taxon>Coelurosauria</taxon>
        <taxon>Aves</taxon>
        <taxon>Neognathae</taxon>
        <taxon>Neoaves</taxon>
        <taxon>Telluraves</taxon>
        <taxon>Australaves</taxon>
        <taxon>Passeriformes</taxon>
        <taxon>Muscicapidae</taxon>
        <taxon>Copsychus</taxon>
    </lineage>
</organism>
<evidence type="ECO:0000313" key="9">
    <source>
        <dbReference type="Proteomes" id="UP000659062"/>
    </source>
</evidence>
<dbReference type="PANTHER" id="PTHR18902:SF24">
    <property type="entry name" value="NUCLEAR MITOTIC APPARATUS PROTEIN 1"/>
    <property type="match status" value="1"/>
</dbReference>
<feature type="domain" description="Nuclear mitotic apparatus protein 1 N-terminal hook" evidence="7">
    <location>
        <begin position="6"/>
        <end position="153"/>
    </location>
</feature>
<dbReference type="AlphaFoldDB" id="A0A851VFU2"/>
<evidence type="ECO:0000256" key="6">
    <source>
        <dbReference type="SAM" id="MobiDB-lite"/>
    </source>
</evidence>
<dbReference type="PANTHER" id="PTHR18902">
    <property type="entry name" value="NUCLEAR MITOTIC APPARATUS PROTEIN 1-RELATED"/>
    <property type="match status" value="1"/>
</dbReference>
<dbReference type="InterPro" id="IPR048724">
    <property type="entry name" value="NuMA_N_HOOK"/>
</dbReference>